<dbReference type="STRING" id="137838.GCA_001458595_01692"/>
<dbReference type="AlphaFoldDB" id="A0A2A7MG36"/>
<keyword evidence="2" id="KW-1185">Reference proteome</keyword>
<dbReference type="Proteomes" id="UP000220840">
    <property type="component" value="Unassembled WGS sequence"/>
</dbReference>
<reference evidence="1 2" key="1">
    <citation type="submission" date="2017-10" db="EMBL/GenBank/DDBJ databases">
        <title>Effective Description of Clostridium neonatale sp. nov. linked to necrotizing enterocolitis in neonates and a clarification of species assignable to the genus Clostridium (Prazmowski 1880) emend. Lawson and Rainey 2016.</title>
        <authorList>
            <person name="Bernard K."/>
            <person name="Burdz T."/>
            <person name="Wiebe D."/>
            <person name="Balcewich B."/>
            <person name="Alfa M."/>
            <person name="Bernier A.-M."/>
        </authorList>
    </citation>
    <scope>NUCLEOTIDE SEQUENCE [LARGE SCALE GENOMIC DNA]</scope>
    <source>
        <strain evidence="1 2">LCDC99A005</strain>
    </source>
</reference>
<dbReference type="RefSeq" id="WP_058294555.1">
    <property type="nucleotide sequence ID" value="NZ_CAMRXG010000050.1"/>
</dbReference>
<dbReference type="EMBL" id="PDCJ01000001">
    <property type="protein sequence ID" value="PEG30383.1"/>
    <property type="molecule type" value="Genomic_DNA"/>
</dbReference>
<dbReference type="OrthoDB" id="9989210at2"/>
<evidence type="ECO:0000313" key="1">
    <source>
        <dbReference type="EMBL" id="PEG30383.1"/>
    </source>
</evidence>
<sequence length="73" mass="8605">MDKLTLLKEKYNEKLKKANDAEEYFKSHSVEECMKHLKLFNLRTKEVSMAGIEIENFTGRKMTSYELINGFVL</sequence>
<gene>
    <name evidence="1" type="ORF">CQ394_01255</name>
</gene>
<name>A0A2A7MG36_9CLOT</name>
<protein>
    <submittedName>
        <fullName evidence="1">Uncharacterized protein</fullName>
    </submittedName>
</protein>
<comment type="caution">
    <text evidence="1">The sequence shown here is derived from an EMBL/GenBank/DDBJ whole genome shotgun (WGS) entry which is preliminary data.</text>
</comment>
<accession>A0A2A7MG36</accession>
<organism evidence="1 2">
    <name type="scientific">Clostridium neonatale</name>
    <dbReference type="NCBI Taxonomy" id="137838"/>
    <lineage>
        <taxon>Bacteria</taxon>
        <taxon>Bacillati</taxon>
        <taxon>Bacillota</taxon>
        <taxon>Clostridia</taxon>
        <taxon>Eubacteriales</taxon>
        <taxon>Clostridiaceae</taxon>
        <taxon>Clostridium</taxon>
    </lineage>
</organism>
<proteinExistence type="predicted"/>
<evidence type="ECO:0000313" key="2">
    <source>
        <dbReference type="Proteomes" id="UP000220840"/>
    </source>
</evidence>